<organism evidence="1">
    <name type="scientific">Agrobacterium rosae</name>
    <dbReference type="NCBI Taxonomy" id="1972867"/>
    <lineage>
        <taxon>Bacteria</taxon>
        <taxon>Pseudomonadati</taxon>
        <taxon>Pseudomonadota</taxon>
        <taxon>Alphaproteobacteria</taxon>
        <taxon>Hyphomicrobiales</taxon>
        <taxon>Rhizobiaceae</taxon>
        <taxon>Rhizobium/Agrobacterium group</taxon>
        <taxon>Agrobacterium</taxon>
    </lineage>
</organism>
<dbReference type="Pfam" id="PF10053">
    <property type="entry name" value="DUF2290"/>
    <property type="match status" value="1"/>
</dbReference>
<evidence type="ECO:0000313" key="1">
    <source>
        <dbReference type="EMBL" id="MDX8305083.1"/>
    </source>
</evidence>
<comment type="caution">
    <text evidence="1">The sequence shown here is derived from an EMBL/GenBank/DDBJ whole genome shotgun (WGS) entry which is preliminary data.</text>
</comment>
<name>A0AAW9FNL2_9HYPH</name>
<sequence length="225" mass="25595">MLTANAIRTQISEITADLIAVGLCVDQNFPTMKTERDGSLTVSFSGLENLSVTLKNIPYAESYRELRLNRSYNLRLIDGGVIQMLYHFSNDKLVKHRLAFFPSPDLLEYQNNSEVYELDEMYGDVIASNIVTSPIRFDFDPTAFDDYHHPMSHLTIGQYKNCRIPVTGPLSPFSFMNFILRAFYNTPYKKFSSDVREHEGLFEATITGKETRHLHINVGSPLVAA</sequence>
<accession>A0AAW9FNL2</accession>
<protein>
    <submittedName>
        <fullName evidence="1">DUF2290 domain-containing protein</fullName>
    </submittedName>
</protein>
<gene>
    <name evidence="1" type="ORF">RMR22_22795</name>
</gene>
<dbReference type="EMBL" id="JAVRAF010000013">
    <property type="protein sequence ID" value="MDX8305083.1"/>
    <property type="molecule type" value="Genomic_DNA"/>
</dbReference>
<dbReference type="AlphaFoldDB" id="A0AAW9FNL2"/>
<reference evidence="1" key="1">
    <citation type="journal article" date="2023" name="Phytobiomes J">
        <title>Deciphering the key players within the bacterial microbiota associated with aerial crown gall tumors on rhododendron: Insights into the gallobiome.</title>
        <authorList>
            <person name="Kuzmanovic N."/>
            <person name="Nesme J."/>
            <person name="Wolf J."/>
            <person name="Neumann-Schaal M."/>
            <person name="Petersen J."/>
            <person name="Fernandez-Gnecco G."/>
            <person name="Sproeer C."/>
            <person name="Bunk B."/>
            <person name="Overmann J."/>
            <person name="Sorensen S.J."/>
            <person name="Idczak E."/>
            <person name="Smalla K."/>
        </authorList>
    </citation>
    <scope>NUCLEOTIDE SEQUENCE</scope>
    <source>
        <strain evidence="1">Rho-11.1</strain>
    </source>
</reference>
<dbReference type="InterPro" id="IPR018742">
    <property type="entry name" value="DUF2290"/>
</dbReference>
<dbReference type="RefSeq" id="WP_320187927.1">
    <property type="nucleotide sequence ID" value="NZ_CP192784.1"/>
</dbReference>
<proteinExistence type="predicted"/>